<comment type="caution">
    <text evidence="1">The sequence shown here is derived from an EMBL/GenBank/DDBJ whole genome shotgun (WGS) entry which is preliminary data.</text>
</comment>
<reference evidence="1 2" key="1">
    <citation type="journal article" date="2011" name="EMBO J.">
        <title>Structural diversity of bacterial flagellar motors.</title>
        <authorList>
            <person name="Chen S."/>
            <person name="Beeby M."/>
            <person name="Murphy G.E."/>
            <person name="Leadbetter J.R."/>
            <person name="Hendrixson D.R."/>
            <person name="Briegel A."/>
            <person name="Li Z."/>
            <person name="Shi J."/>
            <person name="Tocheva E.I."/>
            <person name="Muller A."/>
            <person name="Dobro M.J."/>
            <person name="Jensen G.J."/>
        </authorList>
    </citation>
    <scope>NUCLEOTIDE SEQUENCE [LARGE SCALE GENOMIC DNA]</scope>
    <source>
        <strain evidence="1 2">ATCC 19624</strain>
    </source>
</reference>
<dbReference type="RefSeq" id="WP_006297663.1">
    <property type="nucleotide sequence ID" value="NZ_AEGR01000054.1"/>
</dbReference>
<dbReference type="STRING" id="887062.HGR_08129"/>
<accession>F3KT45</accession>
<organism evidence="1 2">
    <name type="scientific">Hylemonella gracilis ATCC 19624</name>
    <dbReference type="NCBI Taxonomy" id="887062"/>
    <lineage>
        <taxon>Bacteria</taxon>
        <taxon>Pseudomonadati</taxon>
        <taxon>Pseudomonadota</taxon>
        <taxon>Betaproteobacteria</taxon>
        <taxon>Burkholderiales</taxon>
        <taxon>Comamonadaceae</taxon>
        <taxon>Hylemonella</taxon>
    </lineage>
</organism>
<evidence type="ECO:0000313" key="1">
    <source>
        <dbReference type="EMBL" id="EGI77041.1"/>
    </source>
</evidence>
<protein>
    <submittedName>
        <fullName evidence="1">Uncharacterized protein</fullName>
    </submittedName>
</protein>
<name>F3KT45_9BURK</name>
<evidence type="ECO:0000313" key="2">
    <source>
        <dbReference type="Proteomes" id="UP000016368"/>
    </source>
</evidence>
<sequence length="113" mass="12282">MKDIELPYAVRLYNTHGDSDAPGLDMAREGAQRRFALVLRDSLGDAALVLPVYQAYQRIAQAYGDPPDLAALTDSELEIAQAWLTAERAALDAVFGPLRGMGDGSYDLWPVDG</sequence>
<dbReference type="AlphaFoldDB" id="F3KT45"/>
<dbReference type="EMBL" id="AEGR01000054">
    <property type="protein sequence ID" value="EGI77041.1"/>
    <property type="molecule type" value="Genomic_DNA"/>
</dbReference>
<dbReference type="OrthoDB" id="8906388at2"/>
<gene>
    <name evidence="1" type="ORF">HGR_08129</name>
</gene>
<proteinExistence type="predicted"/>
<dbReference type="Proteomes" id="UP000016368">
    <property type="component" value="Unassembled WGS sequence"/>
</dbReference>
<keyword evidence="2" id="KW-1185">Reference proteome</keyword>
<dbReference type="eggNOG" id="ENOG50332FQ">
    <property type="taxonomic scope" value="Bacteria"/>
</dbReference>